<organism evidence="2 3">
    <name type="scientific">Mycena sanguinolenta</name>
    <dbReference type="NCBI Taxonomy" id="230812"/>
    <lineage>
        <taxon>Eukaryota</taxon>
        <taxon>Fungi</taxon>
        <taxon>Dikarya</taxon>
        <taxon>Basidiomycota</taxon>
        <taxon>Agaricomycotina</taxon>
        <taxon>Agaricomycetes</taxon>
        <taxon>Agaricomycetidae</taxon>
        <taxon>Agaricales</taxon>
        <taxon>Marasmiineae</taxon>
        <taxon>Mycenaceae</taxon>
        <taxon>Mycena</taxon>
    </lineage>
</organism>
<dbReference type="EMBL" id="JACAZH010000004">
    <property type="protein sequence ID" value="KAF7370505.1"/>
    <property type="molecule type" value="Genomic_DNA"/>
</dbReference>
<evidence type="ECO:0000313" key="2">
    <source>
        <dbReference type="EMBL" id="KAF7370505.1"/>
    </source>
</evidence>
<sequence>MQANENAKGKAEGRTNLLPKIIYSIRHLSERPLWRVTKQPELRDMKRRRQKRTASIFRDTPRGPAIARNKPVKNAVNGQMDSKKEEETPNPRPLAGKVTKTRGCLHLNWESFWTEKVVEPLDDRKMTAARVNRAACESQL</sequence>
<comment type="caution">
    <text evidence="2">The sequence shown here is derived from an EMBL/GenBank/DDBJ whole genome shotgun (WGS) entry which is preliminary data.</text>
</comment>
<keyword evidence="3" id="KW-1185">Reference proteome</keyword>
<proteinExistence type="predicted"/>
<reference evidence="2" key="1">
    <citation type="submission" date="2020-05" db="EMBL/GenBank/DDBJ databases">
        <title>Mycena genomes resolve the evolution of fungal bioluminescence.</title>
        <authorList>
            <person name="Tsai I.J."/>
        </authorList>
    </citation>
    <scope>NUCLEOTIDE SEQUENCE</scope>
    <source>
        <strain evidence="2">160909Yilan</strain>
    </source>
</reference>
<dbReference type="Proteomes" id="UP000623467">
    <property type="component" value="Unassembled WGS sequence"/>
</dbReference>
<name>A0A8H6Z778_9AGAR</name>
<dbReference type="AlphaFoldDB" id="A0A8H6Z778"/>
<accession>A0A8H6Z778</accession>
<gene>
    <name evidence="2" type="ORF">MSAN_00682300</name>
</gene>
<evidence type="ECO:0000256" key="1">
    <source>
        <dbReference type="SAM" id="MobiDB-lite"/>
    </source>
</evidence>
<feature type="region of interest" description="Disordered" evidence="1">
    <location>
        <begin position="41"/>
        <end position="99"/>
    </location>
</feature>
<evidence type="ECO:0000313" key="3">
    <source>
        <dbReference type="Proteomes" id="UP000623467"/>
    </source>
</evidence>
<protein>
    <submittedName>
        <fullName evidence="2">Uncharacterized protein</fullName>
    </submittedName>
</protein>